<dbReference type="NCBIfam" id="TIGR00129">
    <property type="entry name" value="fdhD_narQ"/>
    <property type="match status" value="1"/>
</dbReference>
<evidence type="ECO:0000256" key="1">
    <source>
        <dbReference type="ARBA" id="ARBA00022490"/>
    </source>
</evidence>
<dbReference type="SUPFAM" id="SSF53927">
    <property type="entry name" value="Cytidine deaminase-like"/>
    <property type="match status" value="1"/>
</dbReference>
<reference evidence="3 4" key="1">
    <citation type="submission" date="2016-12" db="EMBL/GenBank/DDBJ databases">
        <title>Discovery of methanogenic haloarchaea.</title>
        <authorList>
            <person name="Sorokin D.Y."/>
            <person name="Makarova K.S."/>
            <person name="Abbas B."/>
            <person name="Ferrer M."/>
            <person name="Golyshin P.N."/>
        </authorList>
    </citation>
    <scope>NUCLEOTIDE SEQUENCE [LARGE SCALE GENOMIC DNA]</scope>
    <source>
        <strain evidence="3">AMET1</strain>
    </source>
</reference>
<sequence length="247" mass="27555">MYKNKNISIQEKTQTKKVPIEEPVSLFINGKHFKTFMISPEKKEEFTIGHLISEGIIKTPEEIQSIDIDGKEINTILKQYKEQPSKGLIVSGCGGGTNYLDENNLPKIKNKTKFNLKQINKFMLNVLESGKNTGVHSSGIQTNDQKYQQIIYDIGRHNSIDKIIGAAVKQKINLDKSYVVSTGRMSSDMALKCAKAGIPIAGSHRSLTTLAIEIGEKTNLTLLGNLSNPKQTEIYTNPQKIINQKNH</sequence>
<organism evidence="3 4">
    <name type="scientific">Methanonatronarchaeum thermophilum</name>
    <dbReference type="NCBI Taxonomy" id="1927129"/>
    <lineage>
        <taxon>Archaea</taxon>
        <taxon>Methanobacteriati</taxon>
        <taxon>Methanobacteriota</taxon>
        <taxon>Methanonatronarchaeia</taxon>
        <taxon>Methanonatronarchaeales</taxon>
        <taxon>Methanonatronarchaeaceae</taxon>
        <taxon>Methanonatronarchaeum</taxon>
    </lineage>
</organism>
<evidence type="ECO:0000313" key="4">
    <source>
        <dbReference type="Proteomes" id="UP000195137"/>
    </source>
</evidence>
<dbReference type="OrthoDB" id="57189at2157"/>
<evidence type="ECO:0000256" key="2">
    <source>
        <dbReference type="ARBA" id="ARBA00023150"/>
    </source>
</evidence>
<evidence type="ECO:0000313" key="3">
    <source>
        <dbReference type="EMBL" id="OUJ18707.1"/>
    </source>
</evidence>
<dbReference type="PANTHER" id="PTHR30592:SF1">
    <property type="entry name" value="SULFUR CARRIER PROTEIN FDHD"/>
    <property type="match status" value="1"/>
</dbReference>
<dbReference type="Pfam" id="PF02634">
    <property type="entry name" value="FdhD-NarQ"/>
    <property type="match status" value="1"/>
</dbReference>
<dbReference type="PIRSF" id="PIRSF015626">
    <property type="entry name" value="FdhD"/>
    <property type="match status" value="1"/>
</dbReference>
<dbReference type="InterPro" id="IPR016193">
    <property type="entry name" value="Cytidine_deaminase-like"/>
</dbReference>
<comment type="caution">
    <text evidence="3">The sequence shown here is derived from an EMBL/GenBank/DDBJ whole genome shotgun (WGS) entry which is preliminary data.</text>
</comment>
<keyword evidence="4" id="KW-1185">Reference proteome</keyword>
<dbReference type="PANTHER" id="PTHR30592">
    <property type="entry name" value="FORMATE DEHYDROGENASE"/>
    <property type="match status" value="1"/>
</dbReference>
<dbReference type="AlphaFoldDB" id="A0A1Y3GBS3"/>
<dbReference type="EMBL" id="MRZU01000003">
    <property type="protein sequence ID" value="OUJ18707.1"/>
    <property type="molecule type" value="Genomic_DNA"/>
</dbReference>
<dbReference type="Gene3D" id="3.40.140.10">
    <property type="entry name" value="Cytidine Deaminase, domain 2"/>
    <property type="match status" value="1"/>
</dbReference>
<dbReference type="GO" id="GO:0016783">
    <property type="term" value="F:sulfurtransferase activity"/>
    <property type="evidence" value="ECO:0007669"/>
    <property type="project" value="InterPro"/>
</dbReference>
<protein>
    <submittedName>
        <fullName evidence="3">Protein required for formate dehydrogenase activity</fullName>
    </submittedName>
</protein>
<dbReference type="InterPro" id="IPR003786">
    <property type="entry name" value="FdhD"/>
</dbReference>
<dbReference type="GO" id="GO:0006777">
    <property type="term" value="P:Mo-molybdopterin cofactor biosynthetic process"/>
    <property type="evidence" value="ECO:0007669"/>
    <property type="project" value="UniProtKB-KW"/>
</dbReference>
<dbReference type="Gene3D" id="3.10.20.10">
    <property type="match status" value="1"/>
</dbReference>
<accession>A0A1Y3GBS3</accession>
<gene>
    <name evidence="3" type="ORF">AMET1_0356</name>
</gene>
<dbReference type="RefSeq" id="WP_161490715.1">
    <property type="nucleotide sequence ID" value="NZ_MRZU01000003.1"/>
</dbReference>
<proteinExistence type="predicted"/>
<keyword evidence="2" id="KW-0501">Molybdenum cofactor biosynthesis</keyword>
<dbReference type="Proteomes" id="UP000195137">
    <property type="component" value="Unassembled WGS sequence"/>
</dbReference>
<keyword evidence="1" id="KW-0963">Cytoplasm</keyword>
<name>A0A1Y3GBS3_9EURY</name>